<dbReference type="EMBL" id="PFBK01000008">
    <property type="protein sequence ID" value="PIR83624.1"/>
    <property type="molecule type" value="Genomic_DNA"/>
</dbReference>
<keyword evidence="13" id="KW-0594">Phospholipid biosynthesis</keyword>
<accession>A0A2H0UB21</accession>
<keyword evidence="14" id="KW-1208">Phospholipid metabolism</keyword>
<feature type="transmembrane region" description="Helical" evidence="19">
    <location>
        <begin position="94"/>
        <end position="119"/>
    </location>
</feature>
<evidence type="ECO:0000256" key="1">
    <source>
        <dbReference type="ARBA" id="ARBA00004651"/>
    </source>
</evidence>
<feature type="transmembrane region" description="Helical" evidence="19">
    <location>
        <begin position="29"/>
        <end position="48"/>
    </location>
</feature>
<dbReference type="GO" id="GO:0005524">
    <property type="term" value="F:ATP binding"/>
    <property type="evidence" value="ECO:0007669"/>
    <property type="project" value="UniProtKB-KW"/>
</dbReference>
<dbReference type="PANTHER" id="PTHR34299:SF1">
    <property type="entry name" value="DIACYLGLYCEROL KINASE"/>
    <property type="match status" value="1"/>
</dbReference>
<feature type="binding site" evidence="17">
    <location>
        <begin position="92"/>
        <end position="93"/>
    </location>
    <ligand>
        <name>ATP</name>
        <dbReference type="ChEBI" id="CHEBI:30616"/>
    </ligand>
</feature>
<feature type="binding site" evidence="17">
    <location>
        <position position="26"/>
    </location>
    <ligand>
        <name>ATP</name>
        <dbReference type="ChEBI" id="CHEBI:30616"/>
    </ligand>
</feature>
<dbReference type="GO" id="GO:0016301">
    <property type="term" value="F:kinase activity"/>
    <property type="evidence" value="ECO:0007669"/>
    <property type="project" value="UniProtKB-KW"/>
</dbReference>
<proteinExistence type="inferred from homology"/>
<evidence type="ECO:0000256" key="14">
    <source>
        <dbReference type="ARBA" id="ARBA00023264"/>
    </source>
</evidence>
<reference evidence="21" key="1">
    <citation type="submission" date="2017-09" db="EMBL/GenBank/DDBJ databases">
        <title>Depth-based differentiation of microbial function through sediment-hosted aquifers and enrichment of novel symbionts in the deep terrestrial subsurface.</title>
        <authorList>
            <person name="Probst A.J."/>
            <person name="Ladd B."/>
            <person name="Jarett J.K."/>
            <person name="Geller-Mcgrath D.E."/>
            <person name="Sieber C.M.K."/>
            <person name="Emerson J.B."/>
            <person name="Anantharaman K."/>
            <person name="Thomas B.C."/>
            <person name="Malmstrom R."/>
            <person name="Stieglmeier M."/>
            <person name="Klingl A."/>
            <person name="Woyke T."/>
            <person name="Ryan C.M."/>
            <person name="Banfield J.F."/>
        </authorList>
    </citation>
    <scope>NUCLEOTIDE SEQUENCE [LARGE SCALE GENOMIC DNA]</scope>
</reference>
<feature type="binding site" evidence="16">
    <location>
        <position position="67"/>
    </location>
    <ligand>
        <name>substrate</name>
    </ligand>
</feature>
<name>A0A2H0UB21_9BACT</name>
<feature type="binding site" evidence="17">
    <location>
        <position position="74"/>
    </location>
    <ligand>
        <name>ATP</name>
        <dbReference type="ChEBI" id="CHEBI:30616"/>
    </ligand>
</feature>
<keyword evidence="5" id="KW-0808">Transferase</keyword>
<evidence type="ECO:0000256" key="7">
    <source>
        <dbReference type="ARBA" id="ARBA00022741"/>
    </source>
</evidence>
<keyword evidence="10 19" id="KW-1133">Transmembrane helix</keyword>
<evidence type="ECO:0000256" key="2">
    <source>
        <dbReference type="ARBA" id="ARBA00005967"/>
    </source>
</evidence>
<organism evidence="20 21">
    <name type="scientific">Candidatus Kaiserbacteria bacterium CG10_big_fil_rev_8_21_14_0_10_51_14</name>
    <dbReference type="NCBI Taxonomy" id="1974610"/>
    <lineage>
        <taxon>Bacteria</taxon>
        <taxon>Candidatus Kaiseribacteriota</taxon>
    </lineage>
</organism>
<evidence type="ECO:0000256" key="18">
    <source>
        <dbReference type="PIRSR" id="PIRSR600829-4"/>
    </source>
</evidence>
<evidence type="ECO:0000256" key="3">
    <source>
        <dbReference type="ARBA" id="ARBA00022475"/>
    </source>
</evidence>
<evidence type="ECO:0000256" key="11">
    <source>
        <dbReference type="ARBA" id="ARBA00023098"/>
    </source>
</evidence>
<dbReference type="PANTHER" id="PTHR34299">
    <property type="entry name" value="DIACYLGLYCEROL KINASE"/>
    <property type="match status" value="1"/>
</dbReference>
<dbReference type="Proteomes" id="UP000231192">
    <property type="component" value="Unassembled WGS sequence"/>
</dbReference>
<dbReference type="InterPro" id="IPR000829">
    <property type="entry name" value="DAGK"/>
</dbReference>
<comment type="subcellular location">
    <subcellularLocation>
        <location evidence="1">Cell membrane</location>
        <topology evidence="1">Multi-pass membrane protein</topology>
    </subcellularLocation>
</comment>
<evidence type="ECO:0000313" key="20">
    <source>
        <dbReference type="EMBL" id="PIR83624.1"/>
    </source>
</evidence>
<sequence>MKIMLRKKLESFRHALSGLLVAWREEANFKIEIVFGITALFFGFLLRITHIEFIIVLFVIGFVLATEALNTALEEFCDMVKSDPDPHIAKIKDLAAAAVLVSSVTAFVIGGVIFIPHIFST</sequence>
<evidence type="ECO:0000256" key="9">
    <source>
        <dbReference type="ARBA" id="ARBA00022840"/>
    </source>
</evidence>
<keyword evidence="8 20" id="KW-0418">Kinase</keyword>
<evidence type="ECO:0000256" key="19">
    <source>
        <dbReference type="SAM" id="Phobius"/>
    </source>
</evidence>
<keyword evidence="18" id="KW-0479">Metal-binding</keyword>
<keyword evidence="12 19" id="KW-0472">Membrane</keyword>
<feature type="binding site" evidence="18">
    <location>
        <position position="74"/>
    </location>
    <ligand>
        <name>a divalent metal cation</name>
        <dbReference type="ChEBI" id="CHEBI:60240"/>
    </ligand>
</feature>
<feature type="binding site" evidence="18">
    <location>
        <position position="26"/>
    </location>
    <ligand>
        <name>a divalent metal cation</name>
        <dbReference type="ChEBI" id="CHEBI:60240"/>
    </ligand>
</feature>
<evidence type="ECO:0000256" key="15">
    <source>
        <dbReference type="PIRSR" id="PIRSR600829-1"/>
    </source>
</evidence>
<keyword evidence="3" id="KW-1003">Cell membrane</keyword>
<evidence type="ECO:0000256" key="8">
    <source>
        <dbReference type="ARBA" id="ARBA00022777"/>
    </source>
</evidence>
<comment type="caution">
    <text evidence="20">The sequence shown here is derived from an EMBL/GenBank/DDBJ whole genome shotgun (WGS) entry which is preliminary data.</text>
</comment>
<evidence type="ECO:0000256" key="10">
    <source>
        <dbReference type="ARBA" id="ARBA00022989"/>
    </source>
</evidence>
<dbReference type="GO" id="GO:0005886">
    <property type="term" value="C:plasma membrane"/>
    <property type="evidence" value="ECO:0007669"/>
    <property type="project" value="UniProtKB-SubCell"/>
</dbReference>
<comment type="cofactor">
    <cofactor evidence="18">
        <name>Mg(2+)</name>
        <dbReference type="ChEBI" id="CHEBI:18420"/>
    </cofactor>
    <text evidence="18">Mn(2+), Zn(2+), Cd(2+) and Co(2+) support activity to lesser extents.</text>
</comment>
<evidence type="ECO:0000256" key="17">
    <source>
        <dbReference type="PIRSR" id="PIRSR600829-3"/>
    </source>
</evidence>
<dbReference type="Pfam" id="PF01219">
    <property type="entry name" value="DAGK_prokar"/>
    <property type="match status" value="1"/>
</dbReference>
<dbReference type="Gene3D" id="1.10.287.3610">
    <property type="match status" value="1"/>
</dbReference>
<keyword evidence="9 17" id="KW-0067">ATP-binding</keyword>
<feature type="transmembrane region" description="Helical" evidence="19">
    <location>
        <begin position="54"/>
        <end position="73"/>
    </location>
</feature>
<dbReference type="InterPro" id="IPR036945">
    <property type="entry name" value="DAGK_sf"/>
</dbReference>
<keyword evidence="18" id="KW-0460">Magnesium</keyword>
<keyword evidence="11" id="KW-0443">Lipid metabolism</keyword>
<keyword evidence="6 19" id="KW-0812">Transmembrane</keyword>
<protein>
    <submittedName>
        <fullName evidence="20">Diacylglycerol kinase</fullName>
    </submittedName>
</protein>
<keyword evidence="7 17" id="KW-0547">Nucleotide-binding</keyword>
<evidence type="ECO:0000256" key="6">
    <source>
        <dbReference type="ARBA" id="ARBA00022692"/>
    </source>
</evidence>
<evidence type="ECO:0000256" key="12">
    <source>
        <dbReference type="ARBA" id="ARBA00023136"/>
    </source>
</evidence>
<dbReference type="AlphaFoldDB" id="A0A2H0UB21"/>
<keyword evidence="4" id="KW-0444">Lipid biosynthesis</keyword>
<evidence type="ECO:0000256" key="16">
    <source>
        <dbReference type="PIRSR" id="PIRSR600829-2"/>
    </source>
</evidence>
<evidence type="ECO:0000313" key="21">
    <source>
        <dbReference type="Proteomes" id="UP000231192"/>
    </source>
</evidence>
<gene>
    <name evidence="20" type="ORF">COU18_02995</name>
</gene>
<dbReference type="GO" id="GO:0046872">
    <property type="term" value="F:metal ion binding"/>
    <property type="evidence" value="ECO:0007669"/>
    <property type="project" value="UniProtKB-KW"/>
</dbReference>
<evidence type="ECO:0000256" key="4">
    <source>
        <dbReference type="ARBA" id="ARBA00022516"/>
    </source>
</evidence>
<evidence type="ECO:0000256" key="5">
    <source>
        <dbReference type="ARBA" id="ARBA00022679"/>
    </source>
</evidence>
<evidence type="ECO:0000256" key="13">
    <source>
        <dbReference type="ARBA" id="ARBA00023209"/>
    </source>
</evidence>
<feature type="active site" description="Proton acceptor" evidence="15">
    <location>
        <position position="67"/>
    </location>
</feature>
<comment type="similarity">
    <text evidence="2">Belongs to the bacterial diacylglycerol kinase family.</text>
</comment>
<dbReference type="CDD" id="cd14265">
    <property type="entry name" value="UDPK_IM_like"/>
    <property type="match status" value="1"/>
</dbReference>
<dbReference type="GO" id="GO:0008654">
    <property type="term" value="P:phospholipid biosynthetic process"/>
    <property type="evidence" value="ECO:0007669"/>
    <property type="project" value="UniProtKB-KW"/>
</dbReference>
<dbReference type="InterPro" id="IPR033717">
    <property type="entry name" value="UDPK"/>
</dbReference>